<reference evidence="2 3" key="1">
    <citation type="submission" date="2014-02" db="EMBL/GenBank/DDBJ databases">
        <title>Transposable element dynamics among asymbiotic and ectomycorrhizal Amanita fungi.</title>
        <authorList>
            <consortium name="DOE Joint Genome Institute"/>
            <person name="Hess J."/>
            <person name="Skrede I."/>
            <person name="Wolfe B."/>
            <person name="LaButti K."/>
            <person name="Ohm R.A."/>
            <person name="Grigoriev I.V."/>
            <person name="Pringle A."/>
        </authorList>
    </citation>
    <scope>NUCLEOTIDE SEQUENCE [LARGE SCALE GENOMIC DNA]</scope>
    <source>
        <strain evidence="2 3">SKay4041</strain>
    </source>
</reference>
<accession>A0A2A9NBR7</accession>
<organism evidence="2 3">
    <name type="scientific">Amanita thiersii Skay4041</name>
    <dbReference type="NCBI Taxonomy" id="703135"/>
    <lineage>
        <taxon>Eukaryota</taxon>
        <taxon>Fungi</taxon>
        <taxon>Dikarya</taxon>
        <taxon>Basidiomycota</taxon>
        <taxon>Agaricomycotina</taxon>
        <taxon>Agaricomycetes</taxon>
        <taxon>Agaricomycetidae</taxon>
        <taxon>Agaricales</taxon>
        <taxon>Pluteineae</taxon>
        <taxon>Amanitaceae</taxon>
        <taxon>Amanita</taxon>
    </lineage>
</organism>
<evidence type="ECO:0000313" key="3">
    <source>
        <dbReference type="Proteomes" id="UP000242287"/>
    </source>
</evidence>
<evidence type="ECO:0000256" key="1">
    <source>
        <dbReference type="SAM" id="MobiDB-lite"/>
    </source>
</evidence>
<sequence length="137" mass="15323">MKPWIDSLRQLFRKGYQKKFNHSSMLSDSADNISTEGSELDSGIVNEDDNPISLSNGWPDDCDNLEYKEEPKTISENHDSDEEEFVDETLGGFVHFDNFWAALLGCQAGEDLGSLEMPASSHKNKEGKLDKGKGRAH</sequence>
<protein>
    <submittedName>
        <fullName evidence="2">Uncharacterized protein</fullName>
    </submittedName>
</protein>
<name>A0A2A9NBR7_9AGAR</name>
<dbReference type="AlphaFoldDB" id="A0A2A9NBR7"/>
<proteinExistence type="predicted"/>
<dbReference type="Proteomes" id="UP000242287">
    <property type="component" value="Unassembled WGS sequence"/>
</dbReference>
<dbReference type="EMBL" id="KZ302511">
    <property type="protein sequence ID" value="PFH45180.1"/>
    <property type="molecule type" value="Genomic_DNA"/>
</dbReference>
<feature type="compositionally biased region" description="Basic and acidic residues" evidence="1">
    <location>
        <begin position="123"/>
        <end position="137"/>
    </location>
</feature>
<feature type="region of interest" description="Disordered" evidence="1">
    <location>
        <begin position="26"/>
        <end position="61"/>
    </location>
</feature>
<keyword evidence="3" id="KW-1185">Reference proteome</keyword>
<feature type="compositionally biased region" description="Polar residues" evidence="1">
    <location>
        <begin position="26"/>
        <end position="37"/>
    </location>
</feature>
<gene>
    <name evidence="2" type="ORF">AMATHDRAFT_51767</name>
</gene>
<evidence type="ECO:0000313" key="2">
    <source>
        <dbReference type="EMBL" id="PFH45180.1"/>
    </source>
</evidence>
<feature type="region of interest" description="Disordered" evidence="1">
    <location>
        <begin position="113"/>
        <end position="137"/>
    </location>
</feature>